<name>A0ABS5QAK1_9PROT</name>
<sequence length="243" mass="26143">MRLAAAISGNLRAAMEQEVRATPAALKRAVTAAGKTVQAELREQARAAGMVDGGRAVANSWRLTTFPRPGVSRSTLRPAASIKSSVPNIVDAFERAPVITPKAGRYLAIPTALNRQGGRRGAKPRVSVQQMTQAGAGAFTLPMKNGRGKLWCIRLNQAQGVSKRRGRGRMQAFAGSTGVQLYVGNRRGQQAHLRAQIERGYAVMYLLLPSVQAPKLLRVAETRRRSGDVLAAEMVRELGALPK</sequence>
<dbReference type="Proteomes" id="UP000766336">
    <property type="component" value="Unassembled WGS sequence"/>
</dbReference>
<evidence type="ECO:0000313" key="1">
    <source>
        <dbReference type="EMBL" id="MBS7810538.1"/>
    </source>
</evidence>
<organism evidence="1 2">
    <name type="scientific">Roseococcus pinisoli</name>
    <dbReference type="NCBI Taxonomy" id="2835040"/>
    <lineage>
        <taxon>Bacteria</taxon>
        <taxon>Pseudomonadati</taxon>
        <taxon>Pseudomonadota</taxon>
        <taxon>Alphaproteobacteria</taxon>
        <taxon>Acetobacterales</taxon>
        <taxon>Roseomonadaceae</taxon>
        <taxon>Roseococcus</taxon>
    </lineage>
</organism>
<dbReference type="RefSeq" id="WP_213669151.1">
    <property type="nucleotide sequence ID" value="NZ_JAHCDA010000001.1"/>
</dbReference>
<gene>
    <name evidence="1" type="ORF">KHU32_06290</name>
</gene>
<dbReference type="InterPro" id="IPR045622">
    <property type="entry name" value="DUF6441"/>
</dbReference>
<comment type="caution">
    <text evidence="1">The sequence shown here is derived from an EMBL/GenBank/DDBJ whole genome shotgun (WGS) entry which is preliminary data.</text>
</comment>
<dbReference type="EMBL" id="JAHCDA010000001">
    <property type="protein sequence ID" value="MBS7810538.1"/>
    <property type="molecule type" value="Genomic_DNA"/>
</dbReference>
<proteinExistence type="predicted"/>
<evidence type="ECO:0000313" key="2">
    <source>
        <dbReference type="Proteomes" id="UP000766336"/>
    </source>
</evidence>
<evidence type="ECO:0008006" key="3">
    <source>
        <dbReference type="Google" id="ProtNLM"/>
    </source>
</evidence>
<dbReference type="Pfam" id="PF20039">
    <property type="entry name" value="DUF6441"/>
    <property type="match status" value="1"/>
</dbReference>
<accession>A0ABS5QAK1</accession>
<protein>
    <recommendedName>
        <fullName evidence="3">HK97 gp10 family phage protein</fullName>
    </recommendedName>
</protein>
<reference evidence="1 2" key="1">
    <citation type="submission" date="2021-05" db="EMBL/GenBank/DDBJ databases">
        <title>Roseococcus sp. XZZS9, whole genome shotgun sequencing project.</title>
        <authorList>
            <person name="Zhao G."/>
            <person name="Shen L."/>
        </authorList>
    </citation>
    <scope>NUCLEOTIDE SEQUENCE [LARGE SCALE GENOMIC DNA]</scope>
    <source>
        <strain evidence="1 2">XZZS9</strain>
    </source>
</reference>
<keyword evidence="2" id="KW-1185">Reference proteome</keyword>